<comment type="caution">
    <text evidence="3">The sequence shown here is derived from an EMBL/GenBank/DDBJ whole genome shotgun (WGS) entry which is preliminary data.</text>
</comment>
<feature type="compositionally biased region" description="Basic and acidic residues" evidence="1">
    <location>
        <begin position="142"/>
        <end position="175"/>
    </location>
</feature>
<proteinExistence type="predicted"/>
<keyword evidence="2" id="KW-0472">Membrane</keyword>
<evidence type="ECO:0000313" key="4">
    <source>
        <dbReference type="Proteomes" id="UP000298493"/>
    </source>
</evidence>
<gene>
    <name evidence="3" type="ORF">E6O75_ATG01061</name>
</gene>
<sequence length="175" mass="20056">MELKKGCYTGWLVWRQVCIVCVLIIVVLTVAVAKMVAQITEIVTFRYAGESETMEINYPEIDIDDFSYIPPPSHQYRDWKPPAETLPDGIFEQNDLPWAPPLENNDFRAARQIAAGSTPEERMKGKADVMEQAILKKRKKAEKAEEAEKKAEKRAEEAKEKAEAKEAKEKEEEER</sequence>
<dbReference type="Proteomes" id="UP000298493">
    <property type="component" value="Unassembled WGS sequence"/>
</dbReference>
<dbReference type="EMBL" id="SNSC02000002">
    <property type="protein sequence ID" value="TID26568.1"/>
    <property type="molecule type" value="Genomic_DNA"/>
</dbReference>
<name>A0A4Z1PAZ8_9PEZI</name>
<feature type="region of interest" description="Disordered" evidence="1">
    <location>
        <begin position="137"/>
        <end position="175"/>
    </location>
</feature>
<keyword evidence="2" id="KW-1133">Transmembrane helix</keyword>
<reference evidence="3 4" key="1">
    <citation type="submission" date="2019-04" db="EMBL/GenBank/DDBJ databases">
        <title>High contiguity whole genome sequence and gene annotation resource for two Venturia nashicola isolates.</title>
        <authorList>
            <person name="Prokchorchik M."/>
            <person name="Won K."/>
            <person name="Lee Y."/>
            <person name="Choi E.D."/>
            <person name="Segonzac C."/>
            <person name="Sohn K.H."/>
        </authorList>
    </citation>
    <scope>NUCLEOTIDE SEQUENCE [LARGE SCALE GENOMIC DNA]</scope>
    <source>
        <strain evidence="3 4">PRI2</strain>
    </source>
</reference>
<evidence type="ECO:0000256" key="2">
    <source>
        <dbReference type="SAM" id="Phobius"/>
    </source>
</evidence>
<keyword evidence="4" id="KW-1185">Reference proteome</keyword>
<evidence type="ECO:0000313" key="3">
    <source>
        <dbReference type="EMBL" id="TID26568.1"/>
    </source>
</evidence>
<organism evidence="3 4">
    <name type="scientific">Venturia nashicola</name>
    <dbReference type="NCBI Taxonomy" id="86259"/>
    <lineage>
        <taxon>Eukaryota</taxon>
        <taxon>Fungi</taxon>
        <taxon>Dikarya</taxon>
        <taxon>Ascomycota</taxon>
        <taxon>Pezizomycotina</taxon>
        <taxon>Dothideomycetes</taxon>
        <taxon>Pleosporomycetidae</taxon>
        <taxon>Venturiales</taxon>
        <taxon>Venturiaceae</taxon>
        <taxon>Venturia</taxon>
    </lineage>
</organism>
<accession>A0A4Z1PAZ8</accession>
<protein>
    <submittedName>
        <fullName evidence="3">Uncharacterized protein</fullName>
    </submittedName>
</protein>
<feature type="transmembrane region" description="Helical" evidence="2">
    <location>
        <begin position="12"/>
        <end position="37"/>
    </location>
</feature>
<keyword evidence="2" id="KW-0812">Transmembrane</keyword>
<dbReference type="AlphaFoldDB" id="A0A4Z1PAZ8"/>
<evidence type="ECO:0000256" key="1">
    <source>
        <dbReference type="SAM" id="MobiDB-lite"/>
    </source>
</evidence>